<evidence type="ECO:0000313" key="2">
    <source>
        <dbReference type="Proteomes" id="UP000070572"/>
    </source>
</evidence>
<reference evidence="1 2" key="1">
    <citation type="submission" date="2016-01" db="EMBL/GenBank/DDBJ databases">
        <authorList>
            <person name="Mitreva M."/>
            <person name="Pepin K.H."/>
            <person name="Mihindukulasuriya K.A."/>
            <person name="Fulton R."/>
            <person name="Fronick C."/>
            <person name="O'Laughlin M."/>
            <person name="Miner T."/>
            <person name="Herter B."/>
            <person name="Rosa B.A."/>
            <person name="Cordes M."/>
            <person name="Tomlinson C."/>
            <person name="Wollam A."/>
            <person name="Palsikar V.B."/>
            <person name="Mardis E.R."/>
            <person name="Wilson R.K."/>
        </authorList>
    </citation>
    <scope>NUCLEOTIDE SEQUENCE [LARGE SCALE GENOMIC DNA]</scope>
    <source>
        <strain evidence="1 2">DNF00696</strain>
    </source>
</reference>
<name>A0AB34WWV7_9ACTO</name>
<accession>A0AB34WWV7</accession>
<protein>
    <submittedName>
        <fullName evidence="1">Uncharacterized protein</fullName>
    </submittedName>
</protein>
<sequence length="44" mass="5129">MRSDYESKTAISPLLDFDNWANQNLSVIAKSGIYFANKRKEYEN</sequence>
<organism evidence="1 2">
    <name type="scientific">Varibaculum cambriense</name>
    <dbReference type="NCBI Taxonomy" id="184870"/>
    <lineage>
        <taxon>Bacteria</taxon>
        <taxon>Bacillati</taxon>
        <taxon>Actinomycetota</taxon>
        <taxon>Actinomycetes</taxon>
        <taxon>Actinomycetales</taxon>
        <taxon>Actinomycetaceae</taxon>
        <taxon>Varibaculum</taxon>
    </lineage>
</organism>
<evidence type="ECO:0000313" key="1">
    <source>
        <dbReference type="EMBL" id="KXB79219.1"/>
    </source>
</evidence>
<gene>
    <name evidence="1" type="ORF">HMPREF1862_01834</name>
</gene>
<comment type="caution">
    <text evidence="1">The sequence shown here is derived from an EMBL/GenBank/DDBJ whole genome shotgun (WGS) entry which is preliminary data.</text>
</comment>
<proteinExistence type="predicted"/>
<dbReference type="Proteomes" id="UP000070572">
    <property type="component" value="Unassembled WGS sequence"/>
</dbReference>
<dbReference type="AlphaFoldDB" id="A0AB34WWV7"/>
<dbReference type="EMBL" id="LSDN01000028">
    <property type="protein sequence ID" value="KXB79219.1"/>
    <property type="molecule type" value="Genomic_DNA"/>
</dbReference>